<dbReference type="OrthoDB" id="4139357at2759"/>
<accession>A0A8K0XTL2</accession>
<keyword evidence="2" id="KW-0813">Transport</keyword>
<evidence type="ECO:0000256" key="4">
    <source>
        <dbReference type="ARBA" id="ARBA00022989"/>
    </source>
</evidence>
<dbReference type="Proteomes" id="UP000813824">
    <property type="component" value="Unassembled WGS sequence"/>
</dbReference>
<keyword evidence="10" id="KW-1185">Reference proteome</keyword>
<feature type="domain" description="Major facilitator superfamily (MFS) profile" evidence="8">
    <location>
        <begin position="62"/>
        <end position="690"/>
    </location>
</feature>
<keyword evidence="5 7" id="KW-0472">Membrane</keyword>
<dbReference type="Pfam" id="PF07690">
    <property type="entry name" value="MFS_1"/>
    <property type="match status" value="1"/>
</dbReference>
<feature type="region of interest" description="Disordered" evidence="6">
    <location>
        <begin position="396"/>
        <end position="440"/>
    </location>
</feature>
<feature type="transmembrane region" description="Helical" evidence="7">
    <location>
        <begin position="184"/>
        <end position="208"/>
    </location>
</feature>
<dbReference type="AlphaFoldDB" id="A0A8K0XTL2"/>
<feature type="transmembrane region" description="Helical" evidence="7">
    <location>
        <begin position="668"/>
        <end position="685"/>
    </location>
</feature>
<evidence type="ECO:0000256" key="3">
    <source>
        <dbReference type="ARBA" id="ARBA00022692"/>
    </source>
</evidence>
<dbReference type="SUPFAM" id="SSF103473">
    <property type="entry name" value="MFS general substrate transporter"/>
    <property type="match status" value="1"/>
</dbReference>
<evidence type="ECO:0000256" key="7">
    <source>
        <dbReference type="SAM" id="Phobius"/>
    </source>
</evidence>
<evidence type="ECO:0000256" key="5">
    <source>
        <dbReference type="ARBA" id="ARBA00023136"/>
    </source>
</evidence>
<evidence type="ECO:0000256" key="2">
    <source>
        <dbReference type="ARBA" id="ARBA00022448"/>
    </source>
</evidence>
<evidence type="ECO:0000313" key="10">
    <source>
        <dbReference type="Proteomes" id="UP000813824"/>
    </source>
</evidence>
<dbReference type="GO" id="GO:0016020">
    <property type="term" value="C:membrane"/>
    <property type="evidence" value="ECO:0007669"/>
    <property type="project" value="UniProtKB-SubCell"/>
</dbReference>
<evidence type="ECO:0000256" key="1">
    <source>
        <dbReference type="ARBA" id="ARBA00004141"/>
    </source>
</evidence>
<comment type="subcellular location">
    <subcellularLocation>
        <location evidence="1">Membrane</location>
        <topology evidence="1">Multi-pass membrane protein</topology>
    </subcellularLocation>
</comment>
<dbReference type="PROSITE" id="PS50850">
    <property type="entry name" value="MFS"/>
    <property type="match status" value="1"/>
</dbReference>
<reference evidence="9" key="1">
    <citation type="journal article" date="2021" name="New Phytol.">
        <title>Evolutionary innovations through gain and loss of genes in the ectomycorrhizal Boletales.</title>
        <authorList>
            <person name="Wu G."/>
            <person name="Miyauchi S."/>
            <person name="Morin E."/>
            <person name="Kuo A."/>
            <person name="Drula E."/>
            <person name="Varga T."/>
            <person name="Kohler A."/>
            <person name="Feng B."/>
            <person name="Cao Y."/>
            <person name="Lipzen A."/>
            <person name="Daum C."/>
            <person name="Hundley H."/>
            <person name="Pangilinan J."/>
            <person name="Johnson J."/>
            <person name="Barry K."/>
            <person name="LaButti K."/>
            <person name="Ng V."/>
            <person name="Ahrendt S."/>
            <person name="Min B."/>
            <person name="Choi I.G."/>
            <person name="Park H."/>
            <person name="Plett J.M."/>
            <person name="Magnuson J."/>
            <person name="Spatafora J.W."/>
            <person name="Nagy L.G."/>
            <person name="Henrissat B."/>
            <person name="Grigoriev I.V."/>
            <person name="Yang Z.L."/>
            <person name="Xu J."/>
            <person name="Martin F.M."/>
        </authorList>
    </citation>
    <scope>NUCLEOTIDE SEQUENCE</scope>
    <source>
        <strain evidence="9">KKN 215</strain>
    </source>
</reference>
<name>A0A8K0XTL2_9AGAR</name>
<dbReference type="PANTHER" id="PTHR23511">
    <property type="entry name" value="SYNAPTIC VESICLE GLYCOPROTEIN 2"/>
    <property type="match status" value="1"/>
</dbReference>
<feature type="region of interest" description="Disordered" evidence="6">
    <location>
        <begin position="370"/>
        <end position="389"/>
    </location>
</feature>
<evidence type="ECO:0000259" key="8">
    <source>
        <dbReference type="PROSITE" id="PS50850"/>
    </source>
</evidence>
<organism evidence="9 10">
    <name type="scientific">Cristinia sonorae</name>
    <dbReference type="NCBI Taxonomy" id="1940300"/>
    <lineage>
        <taxon>Eukaryota</taxon>
        <taxon>Fungi</taxon>
        <taxon>Dikarya</taxon>
        <taxon>Basidiomycota</taxon>
        <taxon>Agaricomycotina</taxon>
        <taxon>Agaricomycetes</taxon>
        <taxon>Agaricomycetidae</taxon>
        <taxon>Agaricales</taxon>
        <taxon>Pleurotineae</taxon>
        <taxon>Stephanosporaceae</taxon>
        <taxon>Cristinia</taxon>
    </lineage>
</organism>
<dbReference type="InterPro" id="IPR005828">
    <property type="entry name" value="MFS_sugar_transport-like"/>
</dbReference>
<dbReference type="GO" id="GO:0022857">
    <property type="term" value="F:transmembrane transporter activity"/>
    <property type="evidence" value="ECO:0007669"/>
    <property type="project" value="InterPro"/>
</dbReference>
<feature type="transmembrane region" description="Helical" evidence="7">
    <location>
        <begin position="603"/>
        <end position="624"/>
    </location>
</feature>
<dbReference type="InterPro" id="IPR011701">
    <property type="entry name" value="MFS"/>
</dbReference>
<dbReference type="Gene3D" id="1.20.1250.20">
    <property type="entry name" value="MFS general substrate transporter like domains"/>
    <property type="match status" value="2"/>
</dbReference>
<feature type="transmembrane region" description="Helical" evidence="7">
    <location>
        <begin position="636"/>
        <end position="662"/>
    </location>
</feature>
<feature type="compositionally biased region" description="Polar residues" evidence="6">
    <location>
        <begin position="380"/>
        <end position="389"/>
    </location>
</feature>
<feature type="transmembrane region" description="Helical" evidence="7">
    <location>
        <begin position="98"/>
        <end position="118"/>
    </location>
</feature>
<dbReference type="InterPro" id="IPR036259">
    <property type="entry name" value="MFS_trans_sf"/>
</dbReference>
<keyword evidence="3 7" id="KW-0812">Transmembrane</keyword>
<keyword evidence="4 7" id="KW-1133">Transmembrane helix</keyword>
<feature type="transmembrane region" description="Helical" evidence="7">
    <location>
        <begin position="228"/>
        <end position="250"/>
    </location>
</feature>
<sequence>MASVTPRASGLWSDPRRMSYFSTGDEEDDLEALVAEGEGYDGRSPLDRTIDRIGMGSYQWTLLSLCGFGWMADNMWIQAVAVILPRVQQHFSVSDSRIGVFSSSMFAGMMFGAVGWGTCSDLLGRTTAFNATLFLTSVFGILASLATSFPALCAALFFLGSAVGGSMPTDGTLLLEHMPNGKQYLVTALSVFFSFGAVLAAVVGLVVIPGHSCPPAPEPCDVASQNMGWKYLLIVLGLITLSMFLARIAFFRLHESPRYLAHAGRPEEAIESLQLISKFNGSELNLGLDDVAIHVHSLEHAETGNGIRAPLLANADAAIGLPFSTTEDDSPGGRTRTLTSQSSRDGLRNGSPDNDPKDYSATAKSDIAFEPSETQPPLPSSGSSFYSVASTSRPETSAEFMSANKDTDLPASPLRGPSSLSEDELPPARPRPMGNRQRERMMSTASMYEVRSKLYWKLPRWLRKPLWAWFDRIGMVLSPEWMRTTLLVWAAWCAMSLGESSLCKRVIANATGPYMLWAAAYTMFNVYLPKLLEGRPGGGNAPKTLNESLWDVVIYAIGGCPGAILGAYLVDTPLGRRWSLAGSTLVTALFCGLFVIASQPWAVTASTVGISLSATTMWAVLYGWTPEIFGTKVRGTACGIASALSRIGGMIAPMLGGTLLMIDSSFPVYASIVIFVVAAICILLLSEDSGERGQTGERVAIH</sequence>
<gene>
    <name evidence="9" type="ORF">BXZ70DRAFT_614726</name>
</gene>
<feature type="transmembrane region" description="Helical" evidence="7">
    <location>
        <begin position="138"/>
        <end position="163"/>
    </location>
</feature>
<protein>
    <submittedName>
        <fullName evidence="9">MFS general substrate transporter</fullName>
    </submittedName>
</protein>
<feature type="transmembrane region" description="Helical" evidence="7">
    <location>
        <begin position="552"/>
        <end position="571"/>
    </location>
</feature>
<evidence type="ECO:0000256" key="6">
    <source>
        <dbReference type="SAM" id="MobiDB-lite"/>
    </source>
</evidence>
<feature type="region of interest" description="Disordered" evidence="6">
    <location>
        <begin position="322"/>
        <end position="361"/>
    </location>
</feature>
<dbReference type="EMBL" id="JAEVFJ010000005">
    <property type="protein sequence ID" value="KAH8104763.1"/>
    <property type="molecule type" value="Genomic_DNA"/>
</dbReference>
<feature type="transmembrane region" description="Helical" evidence="7">
    <location>
        <begin position="514"/>
        <end position="532"/>
    </location>
</feature>
<feature type="transmembrane region" description="Helical" evidence="7">
    <location>
        <begin position="58"/>
        <end position="77"/>
    </location>
</feature>
<proteinExistence type="predicted"/>
<feature type="transmembrane region" description="Helical" evidence="7">
    <location>
        <begin position="578"/>
        <end position="597"/>
    </location>
</feature>
<dbReference type="Pfam" id="PF00083">
    <property type="entry name" value="Sugar_tr"/>
    <property type="match status" value="1"/>
</dbReference>
<comment type="caution">
    <text evidence="9">The sequence shown here is derived from an EMBL/GenBank/DDBJ whole genome shotgun (WGS) entry which is preliminary data.</text>
</comment>
<dbReference type="PANTHER" id="PTHR23511:SF5">
    <property type="entry name" value="MAJOR FACILITATOR-TYPE TRANSPORTER HXNZ-RELATED"/>
    <property type="match status" value="1"/>
</dbReference>
<dbReference type="InterPro" id="IPR020846">
    <property type="entry name" value="MFS_dom"/>
</dbReference>
<evidence type="ECO:0000313" key="9">
    <source>
        <dbReference type="EMBL" id="KAH8104763.1"/>
    </source>
</evidence>